<proteinExistence type="predicted"/>
<name>A0A1L9V8H7_ASPGL</name>
<evidence type="ECO:0000313" key="2">
    <source>
        <dbReference type="EMBL" id="OJJ80244.1"/>
    </source>
</evidence>
<dbReference type="InterPro" id="IPR002575">
    <property type="entry name" value="Aminoglycoside_PTrfase"/>
</dbReference>
<dbReference type="InterPro" id="IPR051678">
    <property type="entry name" value="AGP_Transferase"/>
</dbReference>
<dbReference type="AlphaFoldDB" id="A0A1L9V8H7"/>
<feature type="domain" description="Aminoglycoside phosphotransferase" evidence="1">
    <location>
        <begin position="66"/>
        <end position="286"/>
    </location>
</feature>
<sequence>MASLADYLPPTLSNDTIRAFALSQRLPNPISIQSLNVTAEYHSIYVLFFNPDDAKAISPNLRPISPKGPVDLTENEVAVMNWLRKNTTVPVPEVIRFDVTSNNVLQHEFTVLERVRGTALHEIYGRLSQEQLEQIVDQIIDIVEQLHHRSWDGVSGLTIAPGSGEVIPGRILEETYWQAPDIAKHFPSESVETFNIHGPYESYTAYITALIRVYQHAIRLHSSLEPYRDLLPRLDALVNTLARHPKLNYTRYVLAHKDLHMANIMYDEYSERITGILDWEFSGIVPIQRWDPSRAFLWNGQRNARAVAEQKRIRAIFQKRCRARGVGQLLLDEPGYTSSLQETMQNGISYLRAIIEVCPWGQRQDEVGLWRTEVEDCLEAFGV</sequence>
<dbReference type="Gene3D" id="3.90.1200.10">
    <property type="match status" value="1"/>
</dbReference>
<reference evidence="3" key="1">
    <citation type="journal article" date="2017" name="Genome Biol.">
        <title>Comparative genomics reveals high biological diversity and specific adaptations in the industrially and medically important fungal genus Aspergillus.</title>
        <authorList>
            <person name="de Vries R.P."/>
            <person name="Riley R."/>
            <person name="Wiebenga A."/>
            <person name="Aguilar-Osorio G."/>
            <person name="Amillis S."/>
            <person name="Uchima C.A."/>
            <person name="Anderluh G."/>
            <person name="Asadollahi M."/>
            <person name="Askin M."/>
            <person name="Barry K."/>
            <person name="Battaglia E."/>
            <person name="Bayram O."/>
            <person name="Benocci T."/>
            <person name="Braus-Stromeyer S.A."/>
            <person name="Caldana C."/>
            <person name="Canovas D."/>
            <person name="Cerqueira G.C."/>
            <person name="Chen F."/>
            <person name="Chen W."/>
            <person name="Choi C."/>
            <person name="Clum A."/>
            <person name="Dos Santos R.A."/>
            <person name="Damasio A.R."/>
            <person name="Diallinas G."/>
            <person name="Emri T."/>
            <person name="Fekete E."/>
            <person name="Flipphi M."/>
            <person name="Freyberg S."/>
            <person name="Gallo A."/>
            <person name="Gournas C."/>
            <person name="Habgood R."/>
            <person name="Hainaut M."/>
            <person name="Harispe M.L."/>
            <person name="Henrissat B."/>
            <person name="Hilden K.S."/>
            <person name="Hope R."/>
            <person name="Hossain A."/>
            <person name="Karabika E."/>
            <person name="Karaffa L."/>
            <person name="Karanyi Z."/>
            <person name="Krasevec N."/>
            <person name="Kuo A."/>
            <person name="Kusch H."/>
            <person name="LaButti K."/>
            <person name="Lagendijk E.L."/>
            <person name="Lapidus A."/>
            <person name="Levasseur A."/>
            <person name="Lindquist E."/>
            <person name="Lipzen A."/>
            <person name="Logrieco A.F."/>
            <person name="MacCabe A."/>
            <person name="Maekelae M.R."/>
            <person name="Malavazi I."/>
            <person name="Melin P."/>
            <person name="Meyer V."/>
            <person name="Mielnichuk N."/>
            <person name="Miskei M."/>
            <person name="Molnar A.P."/>
            <person name="Mule G."/>
            <person name="Ngan C.Y."/>
            <person name="Orejas M."/>
            <person name="Orosz E."/>
            <person name="Ouedraogo J.P."/>
            <person name="Overkamp K.M."/>
            <person name="Park H.-S."/>
            <person name="Perrone G."/>
            <person name="Piumi F."/>
            <person name="Punt P.J."/>
            <person name="Ram A.F."/>
            <person name="Ramon A."/>
            <person name="Rauscher S."/>
            <person name="Record E."/>
            <person name="Riano-Pachon D.M."/>
            <person name="Robert V."/>
            <person name="Roehrig J."/>
            <person name="Ruller R."/>
            <person name="Salamov A."/>
            <person name="Salih N.S."/>
            <person name="Samson R.A."/>
            <person name="Sandor E."/>
            <person name="Sanguinetti M."/>
            <person name="Schuetze T."/>
            <person name="Sepcic K."/>
            <person name="Shelest E."/>
            <person name="Sherlock G."/>
            <person name="Sophianopoulou V."/>
            <person name="Squina F.M."/>
            <person name="Sun H."/>
            <person name="Susca A."/>
            <person name="Todd R.B."/>
            <person name="Tsang A."/>
            <person name="Unkles S.E."/>
            <person name="van de Wiele N."/>
            <person name="van Rossen-Uffink D."/>
            <person name="Oliveira J.V."/>
            <person name="Vesth T.C."/>
            <person name="Visser J."/>
            <person name="Yu J.-H."/>
            <person name="Zhou M."/>
            <person name="Andersen M.R."/>
            <person name="Archer D.B."/>
            <person name="Baker S.E."/>
            <person name="Benoit I."/>
            <person name="Brakhage A.A."/>
            <person name="Braus G.H."/>
            <person name="Fischer R."/>
            <person name="Frisvad J.C."/>
            <person name="Goldman G.H."/>
            <person name="Houbraken J."/>
            <person name="Oakley B."/>
            <person name="Pocsi I."/>
            <person name="Scazzocchio C."/>
            <person name="Seiboth B."/>
            <person name="vanKuyk P.A."/>
            <person name="Wortman J."/>
            <person name="Dyer P.S."/>
            <person name="Grigoriev I.V."/>
        </authorList>
    </citation>
    <scope>NUCLEOTIDE SEQUENCE [LARGE SCALE GENOMIC DNA]</scope>
    <source>
        <strain evidence="3">CBS 516.65</strain>
    </source>
</reference>
<dbReference type="Proteomes" id="UP000184300">
    <property type="component" value="Unassembled WGS sequence"/>
</dbReference>
<keyword evidence="3" id="KW-1185">Reference proteome</keyword>
<dbReference type="Gene3D" id="3.30.200.20">
    <property type="entry name" value="Phosphorylase Kinase, domain 1"/>
    <property type="match status" value="1"/>
</dbReference>
<accession>A0A1L9V8H7</accession>
<gene>
    <name evidence="2" type="ORF">ASPGLDRAFT_69605</name>
</gene>
<dbReference type="VEuPathDB" id="FungiDB:ASPGLDRAFT_69605"/>
<protein>
    <recommendedName>
        <fullName evidence="1">Aminoglycoside phosphotransferase domain-containing protein</fullName>
    </recommendedName>
</protein>
<dbReference type="GeneID" id="34465649"/>
<dbReference type="EMBL" id="KV878912">
    <property type="protein sequence ID" value="OJJ80244.1"/>
    <property type="molecule type" value="Genomic_DNA"/>
</dbReference>
<dbReference type="InterPro" id="IPR011009">
    <property type="entry name" value="Kinase-like_dom_sf"/>
</dbReference>
<dbReference type="PANTHER" id="PTHR21310:SF13">
    <property type="entry name" value="AMINOGLYCOSIDE PHOSPHOTRANSFERASE DOMAIN-CONTAINING PROTEIN"/>
    <property type="match status" value="1"/>
</dbReference>
<dbReference type="OrthoDB" id="428260at2759"/>
<evidence type="ECO:0000259" key="1">
    <source>
        <dbReference type="Pfam" id="PF01636"/>
    </source>
</evidence>
<dbReference type="PANTHER" id="PTHR21310">
    <property type="entry name" value="AMINOGLYCOSIDE PHOSPHOTRANSFERASE-RELATED-RELATED"/>
    <property type="match status" value="1"/>
</dbReference>
<dbReference type="STRING" id="1160497.A0A1L9V8H7"/>
<evidence type="ECO:0000313" key="3">
    <source>
        <dbReference type="Proteomes" id="UP000184300"/>
    </source>
</evidence>
<organism evidence="2 3">
    <name type="scientific">Aspergillus glaucus CBS 516.65</name>
    <dbReference type="NCBI Taxonomy" id="1160497"/>
    <lineage>
        <taxon>Eukaryota</taxon>
        <taxon>Fungi</taxon>
        <taxon>Dikarya</taxon>
        <taxon>Ascomycota</taxon>
        <taxon>Pezizomycotina</taxon>
        <taxon>Eurotiomycetes</taxon>
        <taxon>Eurotiomycetidae</taxon>
        <taxon>Eurotiales</taxon>
        <taxon>Aspergillaceae</taxon>
        <taxon>Aspergillus</taxon>
        <taxon>Aspergillus subgen. Aspergillus</taxon>
    </lineage>
</organism>
<dbReference type="SUPFAM" id="SSF56112">
    <property type="entry name" value="Protein kinase-like (PK-like)"/>
    <property type="match status" value="1"/>
</dbReference>
<dbReference type="RefSeq" id="XP_022396942.1">
    <property type="nucleotide sequence ID" value="XM_022549389.1"/>
</dbReference>
<dbReference type="Pfam" id="PF01636">
    <property type="entry name" value="APH"/>
    <property type="match status" value="1"/>
</dbReference>